<protein>
    <submittedName>
        <fullName evidence="1">Uncharacterized protein</fullName>
    </submittedName>
</protein>
<evidence type="ECO:0000313" key="2">
    <source>
        <dbReference type="Proteomes" id="UP000276133"/>
    </source>
</evidence>
<dbReference type="AlphaFoldDB" id="A0A3M7RMK7"/>
<organism evidence="1 2">
    <name type="scientific">Brachionus plicatilis</name>
    <name type="common">Marine rotifer</name>
    <name type="synonym">Brachionus muelleri</name>
    <dbReference type="NCBI Taxonomy" id="10195"/>
    <lineage>
        <taxon>Eukaryota</taxon>
        <taxon>Metazoa</taxon>
        <taxon>Spiralia</taxon>
        <taxon>Gnathifera</taxon>
        <taxon>Rotifera</taxon>
        <taxon>Eurotatoria</taxon>
        <taxon>Monogononta</taxon>
        <taxon>Pseudotrocha</taxon>
        <taxon>Ploima</taxon>
        <taxon>Brachionidae</taxon>
        <taxon>Brachionus</taxon>
    </lineage>
</organism>
<dbReference type="EMBL" id="REGN01003053">
    <property type="protein sequence ID" value="RNA24776.1"/>
    <property type="molecule type" value="Genomic_DNA"/>
</dbReference>
<keyword evidence="2" id="KW-1185">Reference proteome</keyword>
<evidence type="ECO:0000313" key="1">
    <source>
        <dbReference type="EMBL" id="RNA24776.1"/>
    </source>
</evidence>
<accession>A0A3M7RMK7</accession>
<name>A0A3M7RMK7_BRAPC</name>
<dbReference type="Proteomes" id="UP000276133">
    <property type="component" value="Unassembled WGS sequence"/>
</dbReference>
<sequence>MQVYRYLPIFLSRNLYSVLLYFFLFVNYDDYKIVSEGELRRQCFLQKIKKIRTVNDINKISILLVDIDKISILLVDIDKISIPLDDIEMLFLSFEVIDIKHYT</sequence>
<proteinExistence type="predicted"/>
<reference evidence="1 2" key="1">
    <citation type="journal article" date="2018" name="Sci. Rep.">
        <title>Genomic signatures of local adaptation to the degree of environmental predictability in rotifers.</title>
        <authorList>
            <person name="Franch-Gras L."/>
            <person name="Hahn C."/>
            <person name="Garcia-Roger E.M."/>
            <person name="Carmona M.J."/>
            <person name="Serra M."/>
            <person name="Gomez A."/>
        </authorList>
    </citation>
    <scope>NUCLEOTIDE SEQUENCE [LARGE SCALE GENOMIC DNA]</scope>
    <source>
        <strain evidence="1">HYR1</strain>
    </source>
</reference>
<comment type="caution">
    <text evidence="1">The sequence shown here is derived from an EMBL/GenBank/DDBJ whole genome shotgun (WGS) entry which is preliminary data.</text>
</comment>
<gene>
    <name evidence="1" type="ORF">BpHYR1_000470</name>
</gene>